<evidence type="ECO:0000259" key="2">
    <source>
        <dbReference type="PROSITE" id="PS51029"/>
    </source>
</evidence>
<dbReference type="InterPro" id="IPR006578">
    <property type="entry name" value="MADF-dom"/>
</dbReference>
<keyword evidence="4" id="KW-1185">Reference proteome</keyword>
<evidence type="ECO:0000256" key="1">
    <source>
        <dbReference type="SAM" id="MobiDB-lite"/>
    </source>
</evidence>
<dbReference type="Pfam" id="PF10545">
    <property type="entry name" value="MADF_DNA_bdg"/>
    <property type="match status" value="1"/>
</dbReference>
<sequence>MNMSNDVVMEFLTLYRAEPILWDPKHPLHRNRSEVSDGWLRIQNAISINCTVSDLKKKKESLMTSFRMHTNKKKRQESYRPTWFAYPVMASFLSGKYECDNSTNQSESEFYGASYSSATELTEDQKYQGDKVMTPRQRPLQQGASKPRSSGAHPAETNYAKKQVDEAVSCLKRATDNNKDCDEYDLYGQLLVKKLRKLDERQRDVAMHEIDNILFRAKMQTEQPARSYSTSPVPCKVNSPVFISLGHQNGSHYEHTSHTGIQYEDTTDPTQPQS</sequence>
<dbReference type="SMART" id="SM00595">
    <property type="entry name" value="MADF"/>
    <property type="match status" value="1"/>
</dbReference>
<dbReference type="PANTHER" id="PTHR21505">
    <property type="entry name" value="MADF DOMAIN-CONTAINING PROTEIN-RELATED"/>
    <property type="match status" value="1"/>
</dbReference>
<reference evidence="3" key="1">
    <citation type="submission" date="2020-11" db="EMBL/GenBank/DDBJ databases">
        <authorList>
            <person name="Whiteford S."/>
        </authorList>
    </citation>
    <scope>NUCLEOTIDE SEQUENCE</scope>
</reference>
<name>A0A8S4GA61_PLUXY</name>
<gene>
    <name evidence="3" type="ORF">PLXY2_LOCUS15592</name>
</gene>
<feature type="region of interest" description="Disordered" evidence="1">
    <location>
        <begin position="133"/>
        <end position="159"/>
    </location>
</feature>
<proteinExistence type="predicted"/>
<feature type="region of interest" description="Disordered" evidence="1">
    <location>
        <begin position="248"/>
        <end position="274"/>
    </location>
</feature>
<dbReference type="PANTHER" id="PTHR21505:SF12">
    <property type="entry name" value="MADF DOMAIN-CONTAINING PROTEIN-RELATED"/>
    <property type="match status" value="1"/>
</dbReference>
<evidence type="ECO:0000313" key="3">
    <source>
        <dbReference type="EMBL" id="CAG9137350.1"/>
    </source>
</evidence>
<dbReference type="PROSITE" id="PS51029">
    <property type="entry name" value="MADF"/>
    <property type="match status" value="1"/>
</dbReference>
<dbReference type="AlphaFoldDB" id="A0A8S4GA61"/>
<organism evidence="3 4">
    <name type="scientific">Plutella xylostella</name>
    <name type="common">Diamondback moth</name>
    <name type="synonym">Plutella maculipennis</name>
    <dbReference type="NCBI Taxonomy" id="51655"/>
    <lineage>
        <taxon>Eukaryota</taxon>
        <taxon>Metazoa</taxon>
        <taxon>Ecdysozoa</taxon>
        <taxon>Arthropoda</taxon>
        <taxon>Hexapoda</taxon>
        <taxon>Insecta</taxon>
        <taxon>Pterygota</taxon>
        <taxon>Neoptera</taxon>
        <taxon>Endopterygota</taxon>
        <taxon>Lepidoptera</taxon>
        <taxon>Glossata</taxon>
        <taxon>Ditrysia</taxon>
        <taxon>Yponomeutoidea</taxon>
        <taxon>Plutellidae</taxon>
        <taxon>Plutella</taxon>
    </lineage>
</organism>
<dbReference type="Proteomes" id="UP000653454">
    <property type="component" value="Unassembled WGS sequence"/>
</dbReference>
<protein>
    <submittedName>
        <fullName evidence="3">(diamondback moth) hypothetical protein</fullName>
    </submittedName>
</protein>
<feature type="compositionally biased region" description="Polar residues" evidence="1">
    <location>
        <begin position="139"/>
        <end position="148"/>
    </location>
</feature>
<comment type="caution">
    <text evidence="3">The sequence shown here is derived from an EMBL/GenBank/DDBJ whole genome shotgun (WGS) entry which is preliminary data.</text>
</comment>
<evidence type="ECO:0000313" key="4">
    <source>
        <dbReference type="Proteomes" id="UP000653454"/>
    </source>
</evidence>
<accession>A0A8S4GA61</accession>
<feature type="domain" description="MADF" evidence="2">
    <location>
        <begin position="10"/>
        <end position="98"/>
    </location>
</feature>
<dbReference type="EMBL" id="CAJHNJ030000211">
    <property type="protein sequence ID" value="CAG9137350.1"/>
    <property type="molecule type" value="Genomic_DNA"/>
</dbReference>